<sequence length="417" mass="49350">MGFLTKTYHNNKDRILYNYVYDCGSIDLSELNRELAQVKKLLMKDNLLINTVFISHLDADHINGFDKLCKIVNGNIKNIILPYIDSKEQLYLIAVALSENKLSESYFQFITDTNKWIKDRAPKAKIFKLRAKKNIEQPFPSFEDNSFRSEDSDVIVQPEDSKVIVQIEGFEKKLNEENQETTYSHIAQKLVSSDFKEPLLFLLTYVPFQTNDELSSFGECLTKRYPNFDINELKNILKNSKLRRILKECYSSLSRDHNAISMNLLVKILKPTRLISKLPYFDRFYIDDCHIIHDYYYYRIKKLNYNTSFLFTGDAKLSAKKYYNQWVKFLDNYLRDVTFCTLPHHGSKLSFNKDMVNKLPNAFFIAQASTHNKYKHPSESVIEFITNKKRRYFHHVNQYNTSRIDLKYKLYTCKYYG</sequence>
<protein>
    <recommendedName>
        <fullName evidence="3">Metallo-beta-lactamase domain-containing protein</fullName>
    </recommendedName>
</protein>
<proteinExistence type="predicted"/>
<dbReference type="InterPro" id="IPR052159">
    <property type="entry name" value="Competence_DNA_uptake"/>
</dbReference>
<comment type="caution">
    <text evidence="1">The sequence shown here is derived from an EMBL/GenBank/DDBJ whole genome shotgun (WGS) entry which is preliminary data.</text>
</comment>
<dbReference type="RefSeq" id="WP_110444204.1">
    <property type="nucleotide sequence ID" value="NZ_QGLM01000021.1"/>
</dbReference>
<evidence type="ECO:0000313" key="1">
    <source>
        <dbReference type="EMBL" id="PXY94329.1"/>
    </source>
</evidence>
<name>A0A318MQV3_FRIPE</name>
<dbReference type="AlphaFoldDB" id="A0A318MQV3"/>
<dbReference type="PANTHER" id="PTHR30619">
    <property type="entry name" value="DNA INTERNALIZATION/COMPETENCE PROTEIN COMEC/REC2"/>
    <property type="match status" value="1"/>
</dbReference>
<dbReference type="SUPFAM" id="SSF56281">
    <property type="entry name" value="Metallo-hydrolase/oxidoreductase"/>
    <property type="match status" value="1"/>
</dbReference>
<dbReference type="PANTHER" id="PTHR30619:SF1">
    <property type="entry name" value="RECOMBINATION PROTEIN 2"/>
    <property type="match status" value="1"/>
</dbReference>
<dbReference type="Gene3D" id="3.60.15.10">
    <property type="entry name" value="Ribonuclease Z/Hydroxyacylglutathione hydrolase-like"/>
    <property type="match status" value="1"/>
</dbReference>
<reference evidence="1 2" key="1">
    <citation type="submission" date="2018-05" db="EMBL/GenBank/DDBJ databases">
        <title>Reference genomes for bee gut microbiota database.</title>
        <authorList>
            <person name="Ellegaard K.M."/>
        </authorList>
    </citation>
    <scope>NUCLEOTIDE SEQUENCE [LARGE SCALE GENOMIC DNA]</scope>
    <source>
        <strain evidence="1 2">ESL0167</strain>
    </source>
</reference>
<accession>A0A318MQV3</accession>
<evidence type="ECO:0000313" key="2">
    <source>
        <dbReference type="Proteomes" id="UP000247838"/>
    </source>
</evidence>
<dbReference type="Proteomes" id="UP000247838">
    <property type="component" value="Unassembled WGS sequence"/>
</dbReference>
<evidence type="ECO:0008006" key="3">
    <source>
        <dbReference type="Google" id="ProtNLM"/>
    </source>
</evidence>
<organism evidence="1 2">
    <name type="scientific">Frischella perrara</name>
    <dbReference type="NCBI Taxonomy" id="1267021"/>
    <lineage>
        <taxon>Bacteria</taxon>
        <taxon>Pseudomonadati</taxon>
        <taxon>Pseudomonadota</taxon>
        <taxon>Gammaproteobacteria</taxon>
        <taxon>Orbales</taxon>
        <taxon>Orbaceae</taxon>
        <taxon>Frischella</taxon>
    </lineage>
</organism>
<dbReference type="InterPro" id="IPR036866">
    <property type="entry name" value="RibonucZ/Hydroxyglut_hydro"/>
</dbReference>
<dbReference type="EMBL" id="QGLM01000021">
    <property type="protein sequence ID" value="PXY94329.1"/>
    <property type="molecule type" value="Genomic_DNA"/>
</dbReference>
<gene>
    <name evidence="1" type="ORF">DKK76_10610</name>
</gene>